<feature type="binding site" evidence="4">
    <location>
        <position position="18"/>
    </location>
    <ligand>
        <name>3-amino-2-oxopropyl phosphate</name>
        <dbReference type="ChEBI" id="CHEBI:57279"/>
    </ligand>
</feature>
<feature type="site" description="Transition state stabilizer" evidence="4">
    <location>
        <position position="158"/>
    </location>
</feature>
<dbReference type="PANTHER" id="PTHR30456:SF0">
    <property type="entry name" value="PYRIDOXINE 5'-PHOSPHATE SYNTHASE"/>
    <property type="match status" value="1"/>
</dbReference>
<comment type="subunit">
    <text evidence="4">Homooctamer; tetramer of dimers.</text>
</comment>
<feature type="binding site" evidence="4">
    <location>
        <position position="107"/>
    </location>
    <ligand>
        <name>1-deoxy-D-xylulose 5-phosphate</name>
        <dbReference type="ChEBI" id="CHEBI:57792"/>
    </ligand>
</feature>
<dbReference type="GO" id="GO:0033856">
    <property type="term" value="F:pyridoxine 5'-phosphate synthase activity"/>
    <property type="evidence" value="ECO:0007669"/>
    <property type="project" value="UniProtKB-UniRule"/>
</dbReference>
<proteinExistence type="inferred from homology"/>
<accession>A0A366HX00</accession>
<dbReference type="NCBIfam" id="NF003625">
    <property type="entry name" value="PRK05265.1-3"/>
    <property type="match status" value="1"/>
</dbReference>
<evidence type="ECO:0000256" key="2">
    <source>
        <dbReference type="ARBA" id="ARBA00022679"/>
    </source>
</evidence>
<evidence type="ECO:0000256" key="5">
    <source>
        <dbReference type="NCBIfam" id="TIGR00559"/>
    </source>
</evidence>
<sequence>MLHLGVNIDHVATLRQARYATMLDSPNAEPVLLDAARESEAAGAHSITVHLRADRRHIQDADVYLLKRELKVKLNLEMGNTPEILEIALKVKPDFVCLVPENRKEITTEGGLDVPSHAAALKETTTRLKDAGIRVSFFVDPVRDHMYASADCGADMVELHTGTFANAVGAERQAEVVRLVEAAAQAHDLGLQVNAGHGLTTRNVRDLFAVPHLAELNIGHSLVSRAITVGLRTSIGEMLAVMGEYPG</sequence>
<comment type="catalytic activity">
    <reaction evidence="4">
        <text>3-amino-2-oxopropyl phosphate + 1-deoxy-D-xylulose 5-phosphate = pyridoxine 5'-phosphate + phosphate + 2 H2O + H(+)</text>
        <dbReference type="Rhea" id="RHEA:15265"/>
        <dbReference type="ChEBI" id="CHEBI:15377"/>
        <dbReference type="ChEBI" id="CHEBI:15378"/>
        <dbReference type="ChEBI" id="CHEBI:43474"/>
        <dbReference type="ChEBI" id="CHEBI:57279"/>
        <dbReference type="ChEBI" id="CHEBI:57792"/>
        <dbReference type="ChEBI" id="CHEBI:58589"/>
        <dbReference type="EC" id="2.6.99.2"/>
    </reaction>
</comment>
<evidence type="ECO:0000313" key="7">
    <source>
        <dbReference type="Proteomes" id="UP000253426"/>
    </source>
</evidence>
<feature type="binding site" evidence="4">
    <location>
        <begin position="219"/>
        <end position="220"/>
    </location>
    <ligand>
        <name>3-amino-2-oxopropyl phosphate</name>
        <dbReference type="ChEBI" id="CHEBI:57279"/>
    </ligand>
</feature>
<dbReference type="UniPathway" id="UPA00244">
    <property type="reaction ID" value="UER00313"/>
</dbReference>
<name>A0A366HX00_9BACT</name>
<dbReference type="SUPFAM" id="SSF63892">
    <property type="entry name" value="Pyridoxine 5'-phosphate synthase"/>
    <property type="match status" value="1"/>
</dbReference>
<gene>
    <name evidence="4" type="primary">pdxJ</name>
    <name evidence="6" type="ORF">DES53_101638</name>
</gene>
<dbReference type="PANTHER" id="PTHR30456">
    <property type="entry name" value="PYRIDOXINE 5'-PHOSPHATE SYNTHASE"/>
    <property type="match status" value="1"/>
</dbReference>
<dbReference type="NCBIfam" id="NF003627">
    <property type="entry name" value="PRK05265.1-5"/>
    <property type="match status" value="1"/>
</dbReference>
<feature type="active site" description="Proton acceptor" evidence="4">
    <location>
        <position position="77"/>
    </location>
</feature>
<feature type="binding site" evidence="4">
    <location>
        <position position="52"/>
    </location>
    <ligand>
        <name>1-deoxy-D-xylulose 5-phosphate</name>
        <dbReference type="ChEBI" id="CHEBI:57792"/>
    </ligand>
</feature>
<comment type="pathway">
    <text evidence="4">Cofactor biosynthesis; pyridoxine 5'-phosphate biosynthesis; pyridoxine 5'-phosphate from D-erythrose 4-phosphate: step 5/5.</text>
</comment>
<dbReference type="Proteomes" id="UP000253426">
    <property type="component" value="Unassembled WGS sequence"/>
</dbReference>
<keyword evidence="1 4" id="KW-0963">Cytoplasm</keyword>
<comment type="similarity">
    <text evidence="4">Belongs to the PNP synthase family.</text>
</comment>
<dbReference type="InterPro" id="IPR036130">
    <property type="entry name" value="Pyridoxine-5'_phos_synth"/>
</dbReference>
<evidence type="ECO:0000313" key="6">
    <source>
        <dbReference type="EMBL" id="RBP47838.1"/>
    </source>
</evidence>
<evidence type="ECO:0000256" key="1">
    <source>
        <dbReference type="ARBA" id="ARBA00022490"/>
    </source>
</evidence>
<feature type="binding site" evidence="4">
    <location>
        <begin position="9"/>
        <end position="10"/>
    </location>
    <ligand>
        <name>1-deoxy-D-xylulose 5-phosphate</name>
        <dbReference type="ChEBI" id="CHEBI:57792"/>
    </ligand>
</feature>
<dbReference type="CDD" id="cd00003">
    <property type="entry name" value="PNPsynthase"/>
    <property type="match status" value="1"/>
</dbReference>
<dbReference type="OrthoDB" id="9806590at2"/>
<feature type="active site" description="Proton acceptor" evidence="4">
    <location>
        <position position="50"/>
    </location>
</feature>
<dbReference type="RefSeq" id="WP_113956741.1">
    <property type="nucleotide sequence ID" value="NZ_QNRR01000001.1"/>
</dbReference>
<comment type="caution">
    <text evidence="6">The sequence shown here is derived from an EMBL/GenBank/DDBJ whole genome shotgun (WGS) entry which is preliminary data.</text>
</comment>
<feature type="binding site" evidence="4">
    <location>
        <position position="198"/>
    </location>
    <ligand>
        <name>3-amino-2-oxopropyl phosphate</name>
        <dbReference type="ChEBI" id="CHEBI:57279"/>
    </ligand>
</feature>
<dbReference type="InterPro" id="IPR004569">
    <property type="entry name" value="PyrdxlP_synth_PdxJ"/>
</dbReference>
<feature type="binding site" evidence="4">
    <location>
        <position position="7"/>
    </location>
    <ligand>
        <name>3-amino-2-oxopropyl phosphate</name>
        <dbReference type="ChEBI" id="CHEBI:57279"/>
    </ligand>
</feature>
<comment type="function">
    <text evidence="4">Catalyzes the complicated ring closure reaction between the two acyclic compounds 1-deoxy-D-xylulose-5-phosphate (DXP) and 3-amino-2-oxopropyl phosphate (1-amino-acetone-3-phosphate or AAP) to form pyridoxine 5'-phosphate (PNP) and inorganic phosphate.</text>
</comment>
<comment type="subcellular location">
    <subcellularLocation>
        <location evidence="4">Cytoplasm</location>
    </subcellularLocation>
</comment>
<feature type="active site" description="Proton donor" evidence="4">
    <location>
        <position position="197"/>
    </location>
</feature>
<dbReference type="GO" id="GO:0005829">
    <property type="term" value="C:cytosol"/>
    <property type="evidence" value="ECO:0007669"/>
    <property type="project" value="TreeGrafter"/>
</dbReference>
<keyword evidence="3 4" id="KW-0664">Pyridoxine biosynthesis</keyword>
<dbReference type="EMBL" id="QNRR01000001">
    <property type="protein sequence ID" value="RBP47838.1"/>
    <property type="molecule type" value="Genomic_DNA"/>
</dbReference>
<dbReference type="HAMAP" id="MF_00279">
    <property type="entry name" value="PdxJ"/>
    <property type="match status" value="1"/>
</dbReference>
<keyword evidence="7" id="KW-1185">Reference proteome</keyword>
<dbReference type="AlphaFoldDB" id="A0A366HX00"/>
<organism evidence="6 7">
    <name type="scientific">Roseimicrobium gellanilyticum</name>
    <dbReference type="NCBI Taxonomy" id="748857"/>
    <lineage>
        <taxon>Bacteria</taxon>
        <taxon>Pseudomonadati</taxon>
        <taxon>Verrucomicrobiota</taxon>
        <taxon>Verrucomicrobiia</taxon>
        <taxon>Verrucomicrobiales</taxon>
        <taxon>Verrucomicrobiaceae</taxon>
        <taxon>Roseimicrobium</taxon>
    </lineage>
</organism>
<dbReference type="InterPro" id="IPR013785">
    <property type="entry name" value="Aldolase_TIM"/>
</dbReference>
<dbReference type="EC" id="2.6.99.2" evidence="4 5"/>
<dbReference type="GO" id="GO:0008615">
    <property type="term" value="P:pyridoxine biosynthetic process"/>
    <property type="evidence" value="ECO:0007669"/>
    <property type="project" value="UniProtKB-UniRule"/>
</dbReference>
<keyword evidence="2 4" id="KW-0808">Transferase</keyword>
<reference evidence="6 7" key="1">
    <citation type="submission" date="2018-06" db="EMBL/GenBank/DDBJ databases">
        <title>Genomic Encyclopedia of Type Strains, Phase IV (KMG-IV): sequencing the most valuable type-strain genomes for metagenomic binning, comparative biology and taxonomic classification.</title>
        <authorList>
            <person name="Goeker M."/>
        </authorList>
    </citation>
    <scope>NUCLEOTIDE SEQUENCE [LARGE SCALE GENOMIC DNA]</scope>
    <source>
        <strain evidence="6 7">DSM 25532</strain>
    </source>
</reference>
<evidence type="ECO:0000256" key="4">
    <source>
        <dbReference type="HAMAP-Rule" id="MF_00279"/>
    </source>
</evidence>
<dbReference type="Gene3D" id="3.20.20.70">
    <property type="entry name" value="Aldolase class I"/>
    <property type="match status" value="1"/>
</dbReference>
<feature type="binding site" evidence="4">
    <location>
        <position position="57"/>
    </location>
    <ligand>
        <name>1-deoxy-D-xylulose 5-phosphate</name>
        <dbReference type="ChEBI" id="CHEBI:57792"/>
    </ligand>
</feature>
<protein>
    <recommendedName>
        <fullName evidence="4 5">Pyridoxine 5'-phosphate synthase</fullName>
        <shortName evidence="4">PNP synthase</shortName>
        <ecNumber evidence="4 5">2.6.99.2</ecNumber>
    </recommendedName>
</protein>
<evidence type="ECO:0000256" key="3">
    <source>
        <dbReference type="ARBA" id="ARBA00023096"/>
    </source>
</evidence>
<dbReference type="NCBIfam" id="TIGR00559">
    <property type="entry name" value="pdxJ"/>
    <property type="match status" value="1"/>
</dbReference>
<dbReference type="Pfam" id="PF03740">
    <property type="entry name" value="PdxJ"/>
    <property type="match status" value="1"/>
</dbReference>